<reference evidence="1" key="1">
    <citation type="journal article" date="2023" name="G3 (Bethesda)">
        <title>A reference genome for the long-term kleptoplast-retaining sea slug Elysia crispata morphotype clarki.</title>
        <authorList>
            <person name="Eastman K.E."/>
            <person name="Pendleton A.L."/>
            <person name="Shaikh M.A."/>
            <person name="Suttiyut T."/>
            <person name="Ogas R."/>
            <person name="Tomko P."/>
            <person name="Gavelis G."/>
            <person name="Widhalm J.R."/>
            <person name="Wisecaver J.H."/>
        </authorList>
    </citation>
    <scope>NUCLEOTIDE SEQUENCE</scope>
    <source>
        <strain evidence="1">ECLA1</strain>
    </source>
</reference>
<dbReference type="Pfam" id="PF10561">
    <property type="entry name" value="C2orf69"/>
    <property type="match status" value="1"/>
</dbReference>
<dbReference type="GO" id="GO:0005739">
    <property type="term" value="C:mitochondrion"/>
    <property type="evidence" value="ECO:0007669"/>
    <property type="project" value="TreeGrafter"/>
</dbReference>
<name>A0AAE0XQY9_9GAST</name>
<accession>A0AAE0XQY9</accession>
<protein>
    <submittedName>
        <fullName evidence="1">Uncharacterized protein</fullName>
    </submittedName>
</protein>
<comment type="caution">
    <text evidence="1">The sequence shown here is derived from an EMBL/GenBank/DDBJ whole genome shotgun (WGS) entry which is preliminary data.</text>
</comment>
<dbReference type="AlphaFoldDB" id="A0AAE0XQY9"/>
<dbReference type="InterPro" id="IPR018881">
    <property type="entry name" value="C2orf69_mit"/>
</dbReference>
<gene>
    <name evidence="1" type="ORF">RRG08_008693</name>
</gene>
<sequence>MRNTAADAANPSQKIANTYSQRLSAVCGDGGKTNDVFVYGEVDSRQHVIFFGGDVQNYPEKMEGANARHVKWNIEYTASLMHRKFPQSLVFVIKANRMHLNTFSVYSNFVESNDFGCPIHDSAYGALKHLRLLYKSACIRVADTAKEQSTNITGNRDHGFSKQKRVEGMTQCETECLEYKGSGAGCTTESIPLTVIGFSKGCVVLNQLVYEIPYAIQYDCEVKKFLLSIKNLYWLDGGHSGGDVQMSNQHAYITEPHLLKPLAELGCHIHIHVTPYQVHDPLRPWIGKHYRQFCKLLHNTKTSFTKEVHFEREPGSLENHFKILEAFKT</sequence>
<dbReference type="PANTHER" id="PTHR31296:SF1">
    <property type="entry name" value="MITOCHONDRIAL PROTEIN C2ORF69"/>
    <property type="match status" value="1"/>
</dbReference>
<keyword evidence="2" id="KW-1185">Reference proteome</keyword>
<dbReference type="EMBL" id="JAWDGP010007856">
    <property type="protein sequence ID" value="KAK3702305.1"/>
    <property type="molecule type" value="Genomic_DNA"/>
</dbReference>
<evidence type="ECO:0000313" key="1">
    <source>
        <dbReference type="EMBL" id="KAK3702305.1"/>
    </source>
</evidence>
<dbReference type="PANTHER" id="PTHR31296">
    <property type="entry name" value="UPF0565 PROTEIN C2ORF69"/>
    <property type="match status" value="1"/>
</dbReference>
<dbReference type="Proteomes" id="UP001283361">
    <property type="component" value="Unassembled WGS sequence"/>
</dbReference>
<organism evidence="1 2">
    <name type="scientific">Elysia crispata</name>
    <name type="common">lettuce slug</name>
    <dbReference type="NCBI Taxonomy" id="231223"/>
    <lineage>
        <taxon>Eukaryota</taxon>
        <taxon>Metazoa</taxon>
        <taxon>Spiralia</taxon>
        <taxon>Lophotrochozoa</taxon>
        <taxon>Mollusca</taxon>
        <taxon>Gastropoda</taxon>
        <taxon>Heterobranchia</taxon>
        <taxon>Euthyneura</taxon>
        <taxon>Panpulmonata</taxon>
        <taxon>Sacoglossa</taxon>
        <taxon>Placobranchoidea</taxon>
        <taxon>Plakobranchidae</taxon>
        <taxon>Elysia</taxon>
    </lineage>
</organism>
<evidence type="ECO:0000313" key="2">
    <source>
        <dbReference type="Proteomes" id="UP001283361"/>
    </source>
</evidence>
<proteinExistence type="predicted"/>